<dbReference type="PROSITE" id="PS51352">
    <property type="entry name" value="THIOREDOXIN_2"/>
    <property type="match status" value="1"/>
</dbReference>
<dbReference type="InterPro" id="IPR036249">
    <property type="entry name" value="Thioredoxin-like_sf"/>
</dbReference>
<proteinExistence type="predicted"/>
<evidence type="ECO:0000313" key="4">
    <source>
        <dbReference type="EMBL" id="VFJ61337.1"/>
    </source>
</evidence>
<dbReference type="EMBL" id="CAADFA010000011">
    <property type="protein sequence ID" value="VFJ44442.1"/>
    <property type="molecule type" value="Genomic_DNA"/>
</dbReference>
<dbReference type="Gene3D" id="3.40.30.10">
    <property type="entry name" value="Glutaredoxin"/>
    <property type="match status" value="1"/>
</dbReference>
<dbReference type="Pfam" id="PF00578">
    <property type="entry name" value="AhpC-TSA"/>
    <property type="match status" value="1"/>
</dbReference>
<dbReference type="GO" id="GO:0016491">
    <property type="term" value="F:oxidoreductase activity"/>
    <property type="evidence" value="ECO:0007669"/>
    <property type="project" value="InterPro"/>
</dbReference>
<dbReference type="PANTHER" id="PTHR43640">
    <property type="entry name" value="OS07G0260300 PROTEIN"/>
    <property type="match status" value="1"/>
</dbReference>
<sequence length="351" mass="39037">MAQTPSIMLKLGTAAPDFSLPDTNGNSVSRKDFQGAPGLLVVFMCNHCPDVGHIREALAAFAEEYMPKGLAMVGINANDVDDYPDDSPKKMAEEVAKFGYTFPYLFDETQKIAKAYRAACTPDFFLFDKKRKLVYRGQFDDSRPKNNLPVTGRDLRQAVDALLSGRAIDPDQKASVGCNIKWKLGNEPDYFRSIRLKAMDDPLDPEGGAKIDVKIPRGSFLPPREESAPVSLEDRQLEQIGEYVGAHVDARFGARITDLLSEQNADEPPALSQAEFRERMGKVDRELRQQREMIKIALNSLQKRVETAEANMREGFDALSGRNQRFLVRSLIGAMFIASSIVAAVLSLWKG</sequence>
<dbReference type="InterPro" id="IPR013766">
    <property type="entry name" value="Thioredoxin_domain"/>
</dbReference>
<dbReference type="PANTHER" id="PTHR43640:SF1">
    <property type="entry name" value="THIOREDOXIN-DEPENDENT PEROXIREDOXIN"/>
    <property type="match status" value="1"/>
</dbReference>
<keyword evidence="1" id="KW-1133">Transmembrane helix</keyword>
<evidence type="ECO:0000256" key="1">
    <source>
        <dbReference type="SAM" id="Phobius"/>
    </source>
</evidence>
<evidence type="ECO:0000313" key="5">
    <source>
        <dbReference type="EMBL" id="VFK08953.1"/>
    </source>
</evidence>
<gene>
    <name evidence="4" type="ORF">BECKFM1743A_GA0114220_102821</name>
    <name evidence="5" type="ORF">BECKFM1743B_GA0114221_100884</name>
    <name evidence="3" type="ORF">BECKFM1743C_GA0114222_100114</name>
</gene>
<name>A0A450RYV4_9GAMM</name>
<dbReference type="AlphaFoldDB" id="A0A450RYV4"/>
<dbReference type="InterPro" id="IPR047262">
    <property type="entry name" value="PRX-like1"/>
</dbReference>
<keyword evidence="1" id="KW-0472">Membrane</keyword>
<dbReference type="EMBL" id="CAADEZ010000282">
    <property type="protein sequence ID" value="VFJ61337.1"/>
    <property type="molecule type" value="Genomic_DNA"/>
</dbReference>
<feature type="transmembrane region" description="Helical" evidence="1">
    <location>
        <begin position="326"/>
        <end position="349"/>
    </location>
</feature>
<reference evidence="3" key="1">
    <citation type="submission" date="2019-02" db="EMBL/GenBank/DDBJ databases">
        <authorList>
            <person name="Gruber-Vodicka R. H."/>
            <person name="Seah K. B. B."/>
        </authorList>
    </citation>
    <scope>NUCLEOTIDE SEQUENCE</scope>
    <source>
        <strain evidence="4">BECK_BZ163</strain>
        <strain evidence="5">BECK_BZ164</strain>
        <strain evidence="3">BECK_BZ165</strain>
    </source>
</reference>
<dbReference type="InterPro" id="IPR000866">
    <property type="entry name" value="AhpC/TSA"/>
</dbReference>
<accession>A0A450RYV4</accession>
<dbReference type="SUPFAM" id="SSF52833">
    <property type="entry name" value="Thioredoxin-like"/>
    <property type="match status" value="1"/>
</dbReference>
<keyword evidence="1" id="KW-0812">Transmembrane</keyword>
<feature type="domain" description="Thioredoxin" evidence="2">
    <location>
        <begin position="9"/>
        <end position="164"/>
    </location>
</feature>
<dbReference type="GO" id="GO:0016209">
    <property type="term" value="F:antioxidant activity"/>
    <property type="evidence" value="ECO:0007669"/>
    <property type="project" value="InterPro"/>
</dbReference>
<protein>
    <submittedName>
        <fullName evidence="3">Peroxiredoxin</fullName>
    </submittedName>
</protein>
<evidence type="ECO:0000313" key="3">
    <source>
        <dbReference type="EMBL" id="VFJ44442.1"/>
    </source>
</evidence>
<organism evidence="3">
    <name type="scientific">Candidatus Kentrum sp. FM</name>
    <dbReference type="NCBI Taxonomy" id="2126340"/>
    <lineage>
        <taxon>Bacteria</taxon>
        <taxon>Pseudomonadati</taxon>
        <taxon>Pseudomonadota</taxon>
        <taxon>Gammaproteobacteria</taxon>
        <taxon>Candidatus Kentrum</taxon>
    </lineage>
</organism>
<evidence type="ECO:0000259" key="2">
    <source>
        <dbReference type="PROSITE" id="PS51352"/>
    </source>
</evidence>
<dbReference type="EMBL" id="CAADFL010000088">
    <property type="protein sequence ID" value="VFK08953.1"/>
    <property type="molecule type" value="Genomic_DNA"/>
</dbReference>
<dbReference type="CDD" id="cd02969">
    <property type="entry name" value="PRX_like1"/>
    <property type="match status" value="1"/>
</dbReference>